<organism evidence="2 3">
    <name type="scientific">Ditylenchus destructor</name>
    <dbReference type="NCBI Taxonomy" id="166010"/>
    <lineage>
        <taxon>Eukaryota</taxon>
        <taxon>Metazoa</taxon>
        <taxon>Ecdysozoa</taxon>
        <taxon>Nematoda</taxon>
        <taxon>Chromadorea</taxon>
        <taxon>Rhabditida</taxon>
        <taxon>Tylenchina</taxon>
        <taxon>Tylenchomorpha</taxon>
        <taxon>Sphaerularioidea</taxon>
        <taxon>Anguinidae</taxon>
        <taxon>Anguininae</taxon>
        <taxon>Ditylenchus</taxon>
    </lineage>
</organism>
<evidence type="ECO:0000313" key="2">
    <source>
        <dbReference type="EMBL" id="KAI1694055.1"/>
    </source>
</evidence>
<keyword evidence="1" id="KW-0732">Signal</keyword>
<feature type="signal peptide" evidence="1">
    <location>
        <begin position="1"/>
        <end position="22"/>
    </location>
</feature>
<evidence type="ECO:0000313" key="3">
    <source>
        <dbReference type="Proteomes" id="UP001201812"/>
    </source>
</evidence>
<feature type="chain" id="PRO_5042174723" evidence="1">
    <location>
        <begin position="23"/>
        <end position="130"/>
    </location>
</feature>
<reference evidence="2" key="1">
    <citation type="submission" date="2022-01" db="EMBL/GenBank/DDBJ databases">
        <title>Genome Sequence Resource for Two Populations of Ditylenchus destructor, the Migratory Endoparasitic Phytonematode.</title>
        <authorList>
            <person name="Zhang H."/>
            <person name="Lin R."/>
            <person name="Xie B."/>
        </authorList>
    </citation>
    <scope>NUCLEOTIDE SEQUENCE</scope>
    <source>
        <strain evidence="2">BazhouSP</strain>
    </source>
</reference>
<gene>
    <name evidence="2" type="ORF">DdX_20318</name>
</gene>
<dbReference type="Proteomes" id="UP001201812">
    <property type="component" value="Unassembled WGS sequence"/>
</dbReference>
<keyword evidence="3" id="KW-1185">Reference proteome</keyword>
<proteinExistence type="predicted"/>
<protein>
    <submittedName>
        <fullName evidence="2">Uncharacterized protein</fullName>
    </submittedName>
</protein>
<dbReference type="EMBL" id="JAKKPZ010000555">
    <property type="protein sequence ID" value="KAI1694055.1"/>
    <property type="molecule type" value="Genomic_DNA"/>
</dbReference>
<dbReference type="AlphaFoldDB" id="A0AAD4QRW8"/>
<sequence length="130" mass="14835">MLQNIILSLILLLLIITSLQLADVILAAAKFPPSRGRHESYDLAHMKSNALNAAPTPSSPHLLARLKKHFALIHNRSVQDQFRRIITLPSPRKRRAAKPTLMVRIETVTTPKPRVRRYSRFPFLSPPQFQ</sequence>
<comment type="caution">
    <text evidence="2">The sequence shown here is derived from an EMBL/GenBank/DDBJ whole genome shotgun (WGS) entry which is preliminary data.</text>
</comment>
<evidence type="ECO:0000256" key="1">
    <source>
        <dbReference type="SAM" id="SignalP"/>
    </source>
</evidence>
<accession>A0AAD4QRW8</accession>
<name>A0AAD4QRW8_9BILA</name>